<dbReference type="Pfam" id="PF00128">
    <property type="entry name" value="Alpha-amylase"/>
    <property type="match status" value="1"/>
</dbReference>
<evidence type="ECO:0000256" key="3">
    <source>
        <dbReference type="ARBA" id="ARBA00023295"/>
    </source>
</evidence>
<reference evidence="5 6" key="1">
    <citation type="submission" date="2019-08" db="EMBL/GenBank/DDBJ databases">
        <title>In-depth cultivation of the pig gut microbiome towards novel bacterial diversity and tailored functional studies.</title>
        <authorList>
            <person name="Wylensek D."/>
            <person name="Hitch T.C.A."/>
            <person name="Clavel T."/>
        </authorList>
    </citation>
    <scope>NUCLEOTIDE SEQUENCE [LARGE SCALE GENOMIC DNA]</scope>
    <source>
        <strain evidence="5 6">BL-389-WT-3D</strain>
    </source>
</reference>
<evidence type="ECO:0000256" key="1">
    <source>
        <dbReference type="ARBA" id="ARBA00008061"/>
    </source>
</evidence>
<evidence type="ECO:0000313" key="6">
    <source>
        <dbReference type="Proteomes" id="UP000462363"/>
    </source>
</evidence>
<dbReference type="NCBIfam" id="TIGR02100">
    <property type="entry name" value="glgX_debranch"/>
    <property type="match status" value="1"/>
</dbReference>
<dbReference type="EMBL" id="VUMB01000002">
    <property type="protein sequence ID" value="MSS39010.1"/>
    <property type="molecule type" value="Genomic_DNA"/>
</dbReference>
<protein>
    <submittedName>
        <fullName evidence="5">Glycogen debranching protein GlgX</fullName>
    </submittedName>
</protein>
<dbReference type="SUPFAM" id="SSF51011">
    <property type="entry name" value="Glycosyl hydrolase domain"/>
    <property type="match status" value="1"/>
</dbReference>
<name>A0A844F608_CLOSV</name>
<dbReference type="InterPro" id="IPR011837">
    <property type="entry name" value="Glycogen_debranch_GlgX"/>
</dbReference>
<organism evidence="5 6">
    <name type="scientific">Clostridium scindens (strain JCM 10418 / VPI 12708)</name>
    <dbReference type="NCBI Taxonomy" id="29347"/>
    <lineage>
        <taxon>Bacteria</taxon>
        <taxon>Bacillati</taxon>
        <taxon>Bacillota</taxon>
        <taxon>Clostridia</taxon>
        <taxon>Lachnospirales</taxon>
        <taxon>Lachnospiraceae</taxon>
    </lineage>
</organism>
<accession>A0A844F608</accession>
<dbReference type="CDD" id="cd11326">
    <property type="entry name" value="AmyAc_Glg_debranch"/>
    <property type="match status" value="1"/>
</dbReference>
<evidence type="ECO:0000259" key="4">
    <source>
        <dbReference type="SMART" id="SM00642"/>
    </source>
</evidence>
<evidence type="ECO:0000256" key="2">
    <source>
        <dbReference type="ARBA" id="ARBA00022801"/>
    </source>
</evidence>
<dbReference type="InterPro" id="IPR014756">
    <property type="entry name" value="Ig_E-set"/>
</dbReference>
<dbReference type="SMART" id="SM00642">
    <property type="entry name" value="Aamy"/>
    <property type="match status" value="1"/>
</dbReference>
<dbReference type="Proteomes" id="UP000462363">
    <property type="component" value="Unassembled WGS sequence"/>
</dbReference>
<dbReference type="InterPro" id="IPR017853">
    <property type="entry name" value="GH"/>
</dbReference>
<proteinExistence type="inferred from homology"/>
<dbReference type="AlphaFoldDB" id="A0A844F608"/>
<dbReference type="GO" id="GO:0004135">
    <property type="term" value="F:amylo-alpha-1,6-glucosidase activity"/>
    <property type="evidence" value="ECO:0007669"/>
    <property type="project" value="InterPro"/>
</dbReference>
<sequence length="721" mass="81830">MPMNSEQDKTMELLTATTPLDMEIQHMEPLDRVNGFDVRPGFYMFDGATPIPRGVCFTVQSQGAVSCELLLYRRKESEPYAVIPFPDNYKIGNVYSMVVFGLNVEEFEYAYRLDGPYNPKEGLLFDKRNILLDPYAKAVTGQSTWGRKVSDDGYRARVVRNNFYWGTEVWPKIPMEELVIYEMHVRGFTMMDPGVSAPGTFEGIRQKIPYLKDLGVNAIELMPIFEFDELSDRRVVDGRELLNYWGYNSVSFFAPNTSYASAVEYNREGTELKQLVKSLHENGIEVILDVVFNHTAEGNENGPFISFKGFDNNIYYLLTPDGYYYNFSGCGNTMNCNHPVVQRMIINCLRYWVTTYRIDGFRFDLASILGRNEDGTPMRKPPLLQALAQDAILADTKLIAEAWDAGGLYQVGDFPAFKRWCEWNGKYRDDMREYLKGGLWCGKYAAKRLIGSPDIYDPDIRGKDASINFITCHDGFTLYDLYSYNEKHNEANGWGNTDGGNDNRSWNCGVEGETSDPEVLHLRKRMIKNACATLLASRGTPMFLAGDEFCNTQFGNNNPYCQDNEISWLDWGLLKKNQDIYQFFRYMIHFRKKHPAIHGLCSPATCGLMDVSLHGVRPFERDFGGDAKVIAAMFAGFDSKRKKDDIVYILINAYWEAMTVTLPTLPGDMKWSIAANTGEEGVGYHEEPVPVAQDKVLAGERSVMVLVGGHYLSTESGAKEP</sequence>
<dbReference type="SUPFAM" id="SSF81296">
    <property type="entry name" value="E set domains"/>
    <property type="match status" value="1"/>
</dbReference>
<keyword evidence="2" id="KW-0378">Hydrolase</keyword>
<dbReference type="Gene3D" id="3.20.20.80">
    <property type="entry name" value="Glycosidases"/>
    <property type="match status" value="1"/>
</dbReference>
<dbReference type="InterPro" id="IPR013780">
    <property type="entry name" value="Glyco_hydro_b"/>
</dbReference>
<comment type="similarity">
    <text evidence="1">Belongs to the glycosyl hydrolase 13 family.</text>
</comment>
<dbReference type="Gene3D" id="2.60.40.10">
    <property type="entry name" value="Immunoglobulins"/>
    <property type="match status" value="1"/>
</dbReference>
<dbReference type="InterPro" id="IPR004193">
    <property type="entry name" value="Glyco_hydro_13_N"/>
</dbReference>
<dbReference type="Gene3D" id="2.60.40.1180">
    <property type="entry name" value="Golgi alpha-mannosidase II"/>
    <property type="match status" value="1"/>
</dbReference>
<keyword evidence="3" id="KW-0326">Glycosidase</keyword>
<dbReference type="InterPro" id="IPR013783">
    <property type="entry name" value="Ig-like_fold"/>
</dbReference>
<dbReference type="Pfam" id="PF02922">
    <property type="entry name" value="CBM_48"/>
    <property type="match status" value="1"/>
</dbReference>
<dbReference type="InterPro" id="IPR006047">
    <property type="entry name" value="GH13_cat_dom"/>
</dbReference>
<dbReference type="GO" id="GO:0005980">
    <property type="term" value="P:glycogen catabolic process"/>
    <property type="evidence" value="ECO:0007669"/>
    <property type="project" value="InterPro"/>
</dbReference>
<gene>
    <name evidence="5" type="primary">glgX</name>
    <name evidence="5" type="ORF">FYJ37_01265</name>
</gene>
<comment type="caution">
    <text evidence="5">The sequence shown here is derived from an EMBL/GenBank/DDBJ whole genome shotgun (WGS) entry which is preliminary data.</text>
</comment>
<dbReference type="CDD" id="cd11234">
    <property type="entry name" value="E_set_GDE_N"/>
    <property type="match status" value="1"/>
</dbReference>
<dbReference type="SUPFAM" id="SSF51445">
    <property type="entry name" value="(Trans)glycosidases"/>
    <property type="match status" value="1"/>
</dbReference>
<feature type="domain" description="Glycosyl hydrolase family 13 catalytic" evidence="4">
    <location>
        <begin position="182"/>
        <end position="591"/>
    </location>
</feature>
<dbReference type="PANTHER" id="PTHR43002">
    <property type="entry name" value="GLYCOGEN DEBRANCHING ENZYME"/>
    <property type="match status" value="1"/>
</dbReference>
<evidence type="ECO:0000313" key="5">
    <source>
        <dbReference type="EMBL" id="MSS39010.1"/>
    </source>
</evidence>